<evidence type="ECO:0000256" key="7">
    <source>
        <dbReference type="SAM" id="Phobius"/>
    </source>
</evidence>
<feature type="transmembrane region" description="Helical" evidence="7">
    <location>
        <begin position="509"/>
        <end position="533"/>
    </location>
</feature>
<feature type="transmembrane region" description="Helical" evidence="7">
    <location>
        <begin position="545"/>
        <end position="564"/>
    </location>
</feature>
<dbReference type="Proteomes" id="UP000000491">
    <property type="component" value="Chromosome"/>
</dbReference>
<feature type="transmembrane region" description="Helical" evidence="7">
    <location>
        <begin position="571"/>
        <end position="592"/>
    </location>
</feature>
<sequence>MNFFRHLFSDFEKWKIKKDAEGYAVFVRAPLNWLEEQLEKERDQIALWLPIAFGAGILLWFTIPSLDGWLASGCLLGALILAMLPFREKARVANALMIAAIAAIGGLINIGFRAYDVPRESPLNWGVCVIYGQIQQSQQQPARNRLRLLMAVDRDEIENHCQNHRKTHRKSDTAFENFEQQDKQQDKDNLELGDEKLETDSKKSRIQKPAHPLLIRLSVSDRYNGAGLEAGAFISVKAKLERPMPASLPSGYDYAEVAYFQNIVATGHALEQPRLVKTADPSSFFLKMAAIHQQLTRHIIQKTGAESGPIAAAFVTNDVGSISDSDNIAMRKAGLTHLLSVGGMHIAVVIGAVIFISIRLLALFPYLALHYPLRLIAAINGAFIGLIYTFIAGCEIPTVRSMLTAALILWGIALGRRAFSLRLVAAAAMIIMIFRPESVLSPSFQLSFAAVTTVIAFAEAPEVKRLFEHYEVGWLKKIALIAGEILLSGAVVEAVVAPITIYHFHQSGLYGAIANILAIPLTTFIIIPAEAAALATDVIGCSAPFWWITAYGIHFLLVIAHYVAALPMAGIMLPMMQASTCLLLMMGWLWLGLWKSRWRLWGIALLLLGLMIVIFTPRPDVLINRDGETIVFKTNPRPLSYRFIWAKNNPYNQDQAATILGFEKAQQSPPFHESACQKSPCIVKTDDQRHALLVIRGKAKSPLISLCETSDLVISDQILPESCHPKIAKIDPCMLIKTGGMALYWSPKKQGFPQIITTQSGHDQHPWIKSILPVACRS</sequence>
<accession>F8ETX9</accession>
<evidence type="ECO:0000256" key="1">
    <source>
        <dbReference type="ARBA" id="ARBA00004651"/>
    </source>
</evidence>
<feature type="transmembrane region" description="Helical" evidence="7">
    <location>
        <begin position="69"/>
        <end position="86"/>
    </location>
</feature>
<reference evidence="9 10" key="1">
    <citation type="journal article" date="2011" name="J. Bacteriol.">
        <title>Genome sequence of the ethanol-producing Zymomonas mobilis subsp. pomaceae lectotype strain ATCC 29192.</title>
        <authorList>
            <person name="Kouvelis V.N."/>
            <person name="Davenport K.W."/>
            <person name="Brettin T.S."/>
            <person name="Bruce D."/>
            <person name="Detter C."/>
            <person name="Han C.S."/>
            <person name="Nolan M."/>
            <person name="Tapia R."/>
            <person name="Damoulaki A."/>
            <person name="Kyrpides N.C."/>
            <person name="Typas M.A."/>
            <person name="Pappas K.M."/>
        </authorList>
    </citation>
    <scope>NUCLEOTIDE SEQUENCE [LARGE SCALE GENOMIC DNA]</scope>
    <source>
        <strain evidence="10">ATCC 29192 / DSM 22645 / JCM 10191 / CCUG 17912 / NBRC 13757 / NCIMB 11200 / NRRL B-4491 / Barker I</strain>
    </source>
</reference>
<feature type="transmembrane region" description="Helical" evidence="7">
    <location>
        <begin position="478"/>
        <end position="502"/>
    </location>
</feature>
<evidence type="ECO:0000256" key="3">
    <source>
        <dbReference type="ARBA" id="ARBA00022692"/>
    </source>
</evidence>
<evidence type="ECO:0000256" key="2">
    <source>
        <dbReference type="ARBA" id="ARBA00022475"/>
    </source>
</evidence>
<feature type="domain" description="ComEC/Rec2-related protein" evidence="8">
    <location>
        <begin position="315"/>
        <end position="597"/>
    </location>
</feature>
<dbReference type="GO" id="GO:0005886">
    <property type="term" value="C:plasma membrane"/>
    <property type="evidence" value="ECO:0007669"/>
    <property type="project" value="UniProtKB-SubCell"/>
</dbReference>
<dbReference type="NCBIfam" id="TIGR00360">
    <property type="entry name" value="ComEC_N-term"/>
    <property type="match status" value="1"/>
</dbReference>
<evidence type="ECO:0000256" key="6">
    <source>
        <dbReference type="SAM" id="MobiDB-lite"/>
    </source>
</evidence>
<name>F8ETX9_ZYMMT</name>
<feature type="region of interest" description="Disordered" evidence="6">
    <location>
        <begin position="178"/>
        <end position="205"/>
    </location>
</feature>
<dbReference type="HOGENOM" id="CLU_011826_1_0_5"/>
<evidence type="ECO:0000256" key="5">
    <source>
        <dbReference type="ARBA" id="ARBA00023136"/>
    </source>
</evidence>
<dbReference type="PANTHER" id="PTHR30619:SF1">
    <property type="entry name" value="RECOMBINATION PROTEIN 2"/>
    <property type="match status" value="1"/>
</dbReference>
<evidence type="ECO:0000313" key="9">
    <source>
        <dbReference type="EMBL" id="AEI38076.1"/>
    </source>
</evidence>
<feature type="compositionally biased region" description="Basic and acidic residues" evidence="6">
    <location>
        <begin position="180"/>
        <end position="203"/>
    </location>
</feature>
<comment type="subcellular location">
    <subcellularLocation>
        <location evidence="1">Cell membrane</location>
        <topology evidence="1">Multi-pass membrane protein</topology>
    </subcellularLocation>
</comment>
<feature type="transmembrane region" description="Helical" evidence="7">
    <location>
        <begin position="93"/>
        <end position="112"/>
    </location>
</feature>
<evidence type="ECO:0000256" key="4">
    <source>
        <dbReference type="ARBA" id="ARBA00022989"/>
    </source>
</evidence>
<keyword evidence="2" id="KW-1003">Cell membrane</keyword>
<dbReference type="PANTHER" id="PTHR30619">
    <property type="entry name" value="DNA INTERNALIZATION/COMPETENCE PROTEIN COMEC/REC2"/>
    <property type="match status" value="1"/>
</dbReference>
<dbReference type="Pfam" id="PF03772">
    <property type="entry name" value="Competence"/>
    <property type="match status" value="1"/>
</dbReference>
<feature type="transmembrane region" description="Helical" evidence="7">
    <location>
        <begin position="338"/>
        <end position="361"/>
    </location>
</feature>
<evidence type="ECO:0000313" key="10">
    <source>
        <dbReference type="Proteomes" id="UP000000491"/>
    </source>
</evidence>
<protein>
    <submittedName>
        <fullName evidence="9">ComEC/Rec2-related protein</fullName>
    </submittedName>
</protein>
<dbReference type="EMBL" id="CP002865">
    <property type="protein sequence ID" value="AEI38076.1"/>
    <property type="molecule type" value="Genomic_DNA"/>
</dbReference>
<dbReference type="KEGG" id="zmp:Zymop_1181"/>
<feature type="transmembrane region" description="Helical" evidence="7">
    <location>
        <begin position="373"/>
        <end position="393"/>
    </location>
</feature>
<keyword evidence="4 7" id="KW-1133">Transmembrane helix</keyword>
<keyword evidence="3 7" id="KW-0812">Transmembrane</keyword>
<dbReference type="InterPro" id="IPR004477">
    <property type="entry name" value="ComEC_N"/>
</dbReference>
<evidence type="ECO:0000259" key="8">
    <source>
        <dbReference type="Pfam" id="PF03772"/>
    </source>
</evidence>
<dbReference type="RefSeq" id="WP_013934471.1">
    <property type="nucleotide sequence ID" value="NC_015709.1"/>
</dbReference>
<gene>
    <name evidence="9" type="ordered locus">Zymop_1181</name>
</gene>
<feature type="transmembrane region" description="Helical" evidence="7">
    <location>
        <begin position="399"/>
        <end position="419"/>
    </location>
</feature>
<feature type="transmembrane region" description="Helical" evidence="7">
    <location>
        <begin position="45"/>
        <end position="63"/>
    </location>
</feature>
<dbReference type="PATRIC" id="fig|579138.3.peg.1252"/>
<organism evidence="9 10">
    <name type="scientific">Zymomonas mobilis subsp. pomaceae (strain ATCC 29192 / DSM 22645 / JCM 10191 / CCUG 17912 / NBRC 13757 / NCIMB 11200 / NRRL B-4491 / Barker I)</name>
    <dbReference type="NCBI Taxonomy" id="579138"/>
    <lineage>
        <taxon>Bacteria</taxon>
        <taxon>Pseudomonadati</taxon>
        <taxon>Pseudomonadota</taxon>
        <taxon>Alphaproteobacteria</taxon>
        <taxon>Sphingomonadales</taxon>
        <taxon>Zymomonadaceae</taxon>
        <taxon>Zymomonas</taxon>
    </lineage>
</organism>
<dbReference type="InterPro" id="IPR052159">
    <property type="entry name" value="Competence_DNA_uptake"/>
</dbReference>
<proteinExistence type="predicted"/>
<feature type="transmembrane region" description="Helical" evidence="7">
    <location>
        <begin position="598"/>
        <end position="616"/>
    </location>
</feature>
<keyword evidence="5 7" id="KW-0472">Membrane</keyword>
<dbReference type="eggNOG" id="COG0658">
    <property type="taxonomic scope" value="Bacteria"/>
</dbReference>
<dbReference type="STRING" id="579138.Zymop_1181"/>
<dbReference type="AlphaFoldDB" id="F8ETX9"/>